<dbReference type="NCBIfam" id="TIGR00756">
    <property type="entry name" value="PPR"/>
    <property type="match status" value="1"/>
</dbReference>
<dbReference type="AlphaFoldDB" id="A0A498KGL5"/>
<gene>
    <name evidence="5" type="ORF">DVH24_017586</name>
</gene>
<comment type="similarity">
    <text evidence="1">Belongs to the PPR family. P subfamily.</text>
</comment>
<dbReference type="Gene3D" id="1.25.40.10">
    <property type="entry name" value="Tetratricopeptide repeat domain"/>
    <property type="match status" value="1"/>
</dbReference>
<evidence type="ECO:0000313" key="5">
    <source>
        <dbReference type="EMBL" id="RXI05544.1"/>
    </source>
</evidence>
<comment type="caution">
    <text evidence="5">The sequence shown here is derived from an EMBL/GenBank/DDBJ whole genome shotgun (WGS) entry which is preliminary data.</text>
</comment>
<evidence type="ECO:0000313" key="6">
    <source>
        <dbReference type="Proteomes" id="UP000290289"/>
    </source>
</evidence>
<feature type="repeat" description="PPR" evidence="3">
    <location>
        <begin position="48"/>
        <end position="82"/>
    </location>
</feature>
<evidence type="ECO:0000256" key="2">
    <source>
        <dbReference type="ARBA" id="ARBA00022737"/>
    </source>
</evidence>
<organism evidence="5 6">
    <name type="scientific">Malus domestica</name>
    <name type="common">Apple</name>
    <name type="synonym">Pyrus malus</name>
    <dbReference type="NCBI Taxonomy" id="3750"/>
    <lineage>
        <taxon>Eukaryota</taxon>
        <taxon>Viridiplantae</taxon>
        <taxon>Streptophyta</taxon>
        <taxon>Embryophyta</taxon>
        <taxon>Tracheophyta</taxon>
        <taxon>Spermatophyta</taxon>
        <taxon>Magnoliopsida</taxon>
        <taxon>eudicotyledons</taxon>
        <taxon>Gunneridae</taxon>
        <taxon>Pentapetalae</taxon>
        <taxon>rosids</taxon>
        <taxon>fabids</taxon>
        <taxon>Rosales</taxon>
        <taxon>Rosaceae</taxon>
        <taxon>Amygdaloideae</taxon>
        <taxon>Maleae</taxon>
        <taxon>Malus</taxon>
    </lineage>
</organism>
<dbReference type="InterPro" id="IPR011990">
    <property type="entry name" value="TPR-like_helical_dom_sf"/>
</dbReference>
<dbReference type="PANTHER" id="PTHR47447:SF25">
    <property type="entry name" value="SAP DOMAIN-CONTAINING PROTEIN"/>
    <property type="match status" value="1"/>
</dbReference>
<evidence type="ECO:0000256" key="4">
    <source>
        <dbReference type="SAM" id="MobiDB-lite"/>
    </source>
</evidence>
<keyword evidence="6" id="KW-1185">Reference proteome</keyword>
<dbReference type="EMBL" id="RDQH01000328">
    <property type="protein sequence ID" value="RXI05544.1"/>
    <property type="molecule type" value="Genomic_DNA"/>
</dbReference>
<keyword evidence="2" id="KW-0677">Repeat</keyword>
<accession>A0A498KGL5</accession>
<feature type="compositionally biased region" description="Polar residues" evidence="4">
    <location>
        <begin position="19"/>
        <end position="31"/>
    </location>
</feature>
<evidence type="ECO:0008006" key="7">
    <source>
        <dbReference type="Google" id="ProtNLM"/>
    </source>
</evidence>
<dbReference type="PROSITE" id="PS51375">
    <property type="entry name" value="PPR"/>
    <property type="match status" value="1"/>
</dbReference>
<evidence type="ECO:0000256" key="3">
    <source>
        <dbReference type="PROSITE-ProRule" id="PRU00708"/>
    </source>
</evidence>
<dbReference type="Proteomes" id="UP000290289">
    <property type="component" value="Chromosome 2"/>
</dbReference>
<dbReference type="STRING" id="3750.A0A498KGL5"/>
<reference evidence="5 6" key="1">
    <citation type="submission" date="2018-10" db="EMBL/GenBank/DDBJ databases">
        <title>A high-quality apple genome assembly.</title>
        <authorList>
            <person name="Hu J."/>
        </authorList>
    </citation>
    <scope>NUCLEOTIDE SEQUENCE [LARGE SCALE GENOMIC DNA]</scope>
    <source>
        <strain evidence="6">cv. HFTH1</strain>
        <tissue evidence="5">Young leaf</tissue>
    </source>
</reference>
<name>A0A498KGL5_MALDO</name>
<dbReference type="Pfam" id="PF01535">
    <property type="entry name" value="PPR"/>
    <property type="match status" value="1"/>
</dbReference>
<dbReference type="PANTHER" id="PTHR47447">
    <property type="entry name" value="OS03G0856100 PROTEIN"/>
    <property type="match status" value="1"/>
</dbReference>
<protein>
    <recommendedName>
        <fullName evidence="7">Pentacotripeptide-repeat region of PRORP domain-containing protein</fullName>
    </recommendedName>
</protein>
<proteinExistence type="inferred from homology"/>
<dbReference type="InterPro" id="IPR002885">
    <property type="entry name" value="PPR_rpt"/>
</dbReference>
<evidence type="ECO:0000256" key="1">
    <source>
        <dbReference type="ARBA" id="ARBA00007626"/>
    </source>
</evidence>
<sequence>MEAGELAAALAASKGHPLQNETDAGVSQGSQAGFGAGRQGANAGLEPDETTYCSMIEGWGRADNYKKAERYYKELKRLGYKPNSSNLYTLINLQAKHEHEEGAIRTLDDMLTMGCQYSSILDTILQAYERAGRIDKVPRLLSCSILVMAYVKHCLVDDTMKVLRTKLWKDPPFEDKL</sequence>
<feature type="region of interest" description="Disordered" evidence="4">
    <location>
        <begin position="9"/>
        <end position="45"/>
    </location>
</feature>